<feature type="domain" description="Ketoreductase" evidence="5">
    <location>
        <begin position="7"/>
        <end position="192"/>
    </location>
</feature>
<reference evidence="6 7" key="1">
    <citation type="submission" date="2021-03" db="EMBL/GenBank/DDBJ databases">
        <title>Sequencing the genomes of 1000 actinobacteria strains.</title>
        <authorList>
            <person name="Klenk H.-P."/>
        </authorList>
    </citation>
    <scope>NUCLEOTIDE SEQUENCE [LARGE SCALE GENOMIC DNA]</scope>
    <source>
        <strain evidence="6 7">DSM 46670</strain>
    </source>
</reference>
<evidence type="ECO:0000313" key="6">
    <source>
        <dbReference type="EMBL" id="MBP2328943.1"/>
    </source>
</evidence>
<feature type="region of interest" description="Disordered" evidence="4">
    <location>
        <begin position="201"/>
        <end position="224"/>
    </location>
</feature>
<evidence type="ECO:0000256" key="2">
    <source>
        <dbReference type="ARBA" id="ARBA00023002"/>
    </source>
</evidence>
<name>A0ABS4TY57_9PSEU</name>
<evidence type="ECO:0000259" key="5">
    <source>
        <dbReference type="SMART" id="SM00822"/>
    </source>
</evidence>
<evidence type="ECO:0000256" key="4">
    <source>
        <dbReference type="SAM" id="MobiDB-lite"/>
    </source>
</evidence>
<dbReference type="PROSITE" id="PS00061">
    <property type="entry name" value="ADH_SHORT"/>
    <property type="match status" value="1"/>
</dbReference>
<sequence length="271" mass="28303">MTELTGKVAFITGAAGGIGLGIARAFAEVGGRVAVADIDEAVLAESAAELAESGAEVVAVPLDVTDRDSWAAAVESVHAKLGLVQVLVNNAGVSTNGMRFDEVSPRVWDRVVEINLTGVYNGVHNFLPDLRAAGGGHIVSTSSMGGLMGLPALSPYSATKAAVIALSEALHAELADDGIGVSVLCPGGVRSRLWRTSRAIKGLPDTDVPPDDQSGQSATASMLPDEVGRRVVDGVLSDELYIFTHPEMRGWVAEREERIRRGFDRAEAFSG</sequence>
<dbReference type="InterPro" id="IPR020904">
    <property type="entry name" value="Sc_DH/Rdtase_CS"/>
</dbReference>
<dbReference type="RefSeq" id="WP_209645836.1">
    <property type="nucleotide sequence ID" value="NZ_JAGINW010000001.1"/>
</dbReference>
<organism evidence="6 7">
    <name type="scientific">Kibdelosporangium banguiense</name>
    <dbReference type="NCBI Taxonomy" id="1365924"/>
    <lineage>
        <taxon>Bacteria</taxon>
        <taxon>Bacillati</taxon>
        <taxon>Actinomycetota</taxon>
        <taxon>Actinomycetes</taxon>
        <taxon>Pseudonocardiales</taxon>
        <taxon>Pseudonocardiaceae</taxon>
        <taxon>Kibdelosporangium</taxon>
    </lineage>
</organism>
<dbReference type="EMBL" id="JAGINW010000001">
    <property type="protein sequence ID" value="MBP2328943.1"/>
    <property type="molecule type" value="Genomic_DNA"/>
</dbReference>
<protein>
    <submittedName>
        <fullName evidence="6">NAD(P)-dependent dehydrogenase (Short-subunit alcohol dehydrogenase family)</fullName>
    </submittedName>
</protein>
<dbReference type="SMART" id="SM00822">
    <property type="entry name" value="PKS_KR"/>
    <property type="match status" value="1"/>
</dbReference>
<dbReference type="CDD" id="cd05233">
    <property type="entry name" value="SDR_c"/>
    <property type="match status" value="1"/>
</dbReference>
<dbReference type="PRINTS" id="PR00081">
    <property type="entry name" value="GDHRDH"/>
</dbReference>
<dbReference type="SUPFAM" id="SSF51735">
    <property type="entry name" value="NAD(P)-binding Rossmann-fold domains"/>
    <property type="match status" value="1"/>
</dbReference>
<dbReference type="Pfam" id="PF00106">
    <property type="entry name" value="adh_short"/>
    <property type="match status" value="1"/>
</dbReference>
<keyword evidence="7" id="KW-1185">Reference proteome</keyword>
<dbReference type="PANTHER" id="PTHR43391:SF26">
    <property type="entry name" value="BLL7251 PROTEIN"/>
    <property type="match status" value="1"/>
</dbReference>
<gene>
    <name evidence="6" type="ORF">JOF56_009328</name>
</gene>
<dbReference type="InterPro" id="IPR036291">
    <property type="entry name" value="NAD(P)-bd_dom_sf"/>
</dbReference>
<dbReference type="PANTHER" id="PTHR43391">
    <property type="entry name" value="RETINOL DEHYDROGENASE-RELATED"/>
    <property type="match status" value="1"/>
</dbReference>
<dbReference type="Proteomes" id="UP001519332">
    <property type="component" value="Unassembled WGS sequence"/>
</dbReference>
<evidence type="ECO:0000256" key="3">
    <source>
        <dbReference type="RuleBase" id="RU000363"/>
    </source>
</evidence>
<dbReference type="InterPro" id="IPR002347">
    <property type="entry name" value="SDR_fam"/>
</dbReference>
<comment type="caution">
    <text evidence="6">The sequence shown here is derived from an EMBL/GenBank/DDBJ whole genome shotgun (WGS) entry which is preliminary data.</text>
</comment>
<evidence type="ECO:0000313" key="7">
    <source>
        <dbReference type="Proteomes" id="UP001519332"/>
    </source>
</evidence>
<evidence type="ECO:0000256" key="1">
    <source>
        <dbReference type="ARBA" id="ARBA00006484"/>
    </source>
</evidence>
<accession>A0ABS4TY57</accession>
<comment type="similarity">
    <text evidence="1 3">Belongs to the short-chain dehydrogenases/reductases (SDR) family.</text>
</comment>
<proteinExistence type="inferred from homology"/>
<dbReference type="PRINTS" id="PR00080">
    <property type="entry name" value="SDRFAMILY"/>
</dbReference>
<keyword evidence="2" id="KW-0560">Oxidoreductase</keyword>
<dbReference type="InterPro" id="IPR057326">
    <property type="entry name" value="KR_dom"/>
</dbReference>
<dbReference type="Gene3D" id="3.40.50.720">
    <property type="entry name" value="NAD(P)-binding Rossmann-like Domain"/>
    <property type="match status" value="1"/>
</dbReference>